<evidence type="ECO:0000313" key="10">
    <source>
        <dbReference type="Proteomes" id="UP000179807"/>
    </source>
</evidence>
<name>A0A1J4L1X3_9EUKA</name>
<dbReference type="EMBL" id="MLAK01000002">
    <property type="protein sequence ID" value="OHT17513.1"/>
    <property type="molecule type" value="Genomic_DNA"/>
</dbReference>
<proteinExistence type="inferred from homology"/>
<evidence type="ECO:0000256" key="7">
    <source>
        <dbReference type="RuleBase" id="RU000304"/>
    </source>
</evidence>
<keyword evidence="2" id="KW-0808">Transferase</keyword>
<protein>
    <submittedName>
        <fullName evidence="9">CAMK family protein kinase</fullName>
    </submittedName>
</protein>
<comment type="similarity">
    <text evidence="7">Belongs to the protein kinase superfamily.</text>
</comment>
<organism evidence="9 10">
    <name type="scientific">Tritrichomonas foetus</name>
    <dbReference type="NCBI Taxonomy" id="1144522"/>
    <lineage>
        <taxon>Eukaryota</taxon>
        <taxon>Metamonada</taxon>
        <taxon>Parabasalia</taxon>
        <taxon>Tritrichomonadida</taxon>
        <taxon>Tritrichomonadidae</taxon>
        <taxon>Tritrichomonas</taxon>
    </lineage>
</organism>
<dbReference type="PANTHER" id="PTHR24346">
    <property type="entry name" value="MAP/MICROTUBULE AFFINITY-REGULATING KINASE"/>
    <property type="match status" value="1"/>
</dbReference>
<keyword evidence="4 9" id="KW-0418">Kinase</keyword>
<dbReference type="GO" id="GO:0035556">
    <property type="term" value="P:intracellular signal transduction"/>
    <property type="evidence" value="ECO:0007669"/>
    <property type="project" value="TreeGrafter"/>
</dbReference>
<dbReference type="SUPFAM" id="SSF56112">
    <property type="entry name" value="Protein kinase-like (PK-like)"/>
    <property type="match status" value="1"/>
</dbReference>
<dbReference type="PROSITE" id="PS00107">
    <property type="entry name" value="PROTEIN_KINASE_ATP"/>
    <property type="match status" value="1"/>
</dbReference>
<dbReference type="InterPro" id="IPR000719">
    <property type="entry name" value="Prot_kinase_dom"/>
</dbReference>
<keyword evidence="3 6" id="KW-0547">Nucleotide-binding</keyword>
<keyword evidence="5 6" id="KW-0067">ATP-binding</keyword>
<evidence type="ECO:0000256" key="1">
    <source>
        <dbReference type="ARBA" id="ARBA00022527"/>
    </source>
</evidence>
<keyword evidence="10" id="KW-1185">Reference proteome</keyword>
<accession>A0A1J4L1X3</accession>
<evidence type="ECO:0000256" key="5">
    <source>
        <dbReference type="ARBA" id="ARBA00022840"/>
    </source>
</evidence>
<evidence type="ECO:0000259" key="8">
    <source>
        <dbReference type="PROSITE" id="PS50011"/>
    </source>
</evidence>
<evidence type="ECO:0000256" key="4">
    <source>
        <dbReference type="ARBA" id="ARBA00022777"/>
    </source>
</evidence>
<dbReference type="PROSITE" id="PS50011">
    <property type="entry name" value="PROTEIN_KINASE_DOM"/>
    <property type="match status" value="1"/>
</dbReference>
<keyword evidence="1 7" id="KW-0723">Serine/threonine-protein kinase</keyword>
<evidence type="ECO:0000256" key="3">
    <source>
        <dbReference type="ARBA" id="ARBA00022741"/>
    </source>
</evidence>
<dbReference type="OrthoDB" id="193931at2759"/>
<dbReference type="InterPro" id="IPR017441">
    <property type="entry name" value="Protein_kinase_ATP_BS"/>
</dbReference>
<dbReference type="GeneID" id="94825462"/>
<evidence type="ECO:0000313" key="9">
    <source>
        <dbReference type="EMBL" id="OHT17513.1"/>
    </source>
</evidence>
<feature type="domain" description="Protein kinase" evidence="8">
    <location>
        <begin position="19"/>
        <end position="262"/>
    </location>
</feature>
<dbReference type="GO" id="GO:0005524">
    <property type="term" value="F:ATP binding"/>
    <property type="evidence" value="ECO:0007669"/>
    <property type="project" value="UniProtKB-UniRule"/>
</dbReference>
<dbReference type="Pfam" id="PF00069">
    <property type="entry name" value="Pkinase"/>
    <property type="match status" value="1"/>
</dbReference>
<dbReference type="GO" id="GO:0005737">
    <property type="term" value="C:cytoplasm"/>
    <property type="evidence" value="ECO:0007669"/>
    <property type="project" value="TreeGrafter"/>
</dbReference>
<gene>
    <name evidence="9" type="ORF">TRFO_02555</name>
</gene>
<dbReference type="RefSeq" id="XP_068370649.1">
    <property type="nucleotide sequence ID" value="XM_068490758.1"/>
</dbReference>
<evidence type="ECO:0000256" key="6">
    <source>
        <dbReference type="PROSITE-ProRule" id="PRU10141"/>
    </source>
</evidence>
<dbReference type="Gene3D" id="1.10.510.10">
    <property type="entry name" value="Transferase(Phosphotransferase) domain 1"/>
    <property type="match status" value="1"/>
</dbReference>
<feature type="binding site" evidence="6">
    <location>
        <position position="48"/>
    </location>
    <ligand>
        <name>ATP</name>
        <dbReference type="ChEBI" id="CHEBI:30616"/>
    </ligand>
</feature>
<dbReference type="AlphaFoldDB" id="A0A1J4L1X3"/>
<dbReference type="InterPro" id="IPR008271">
    <property type="entry name" value="Ser/Thr_kinase_AS"/>
</dbReference>
<dbReference type="PANTHER" id="PTHR24346:SF82">
    <property type="entry name" value="KP78A-RELATED"/>
    <property type="match status" value="1"/>
</dbReference>
<dbReference type="Proteomes" id="UP000179807">
    <property type="component" value="Unassembled WGS sequence"/>
</dbReference>
<evidence type="ECO:0000256" key="2">
    <source>
        <dbReference type="ARBA" id="ARBA00022679"/>
    </source>
</evidence>
<reference evidence="9" key="1">
    <citation type="submission" date="2016-10" db="EMBL/GenBank/DDBJ databases">
        <authorList>
            <person name="Benchimol M."/>
            <person name="Almeida L.G."/>
            <person name="Vasconcelos A.T."/>
            <person name="Perreira-Neves A."/>
            <person name="Rosa I.A."/>
            <person name="Tasca T."/>
            <person name="Bogo M.R."/>
            <person name="de Souza W."/>
        </authorList>
    </citation>
    <scope>NUCLEOTIDE SEQUENCE [LARGE SCALE GENOMIC DNA]</scope>
    <source>
        <strain evidence="9">K</strain>
    </source>
</reference>
<dbReference type="GO" id="GO:0004674">
    <property type="term" value="F:protein serine/threonine kinase activity"/>
    <property type="evidence" value="ECO:0007669"/>
    <property type="project" value="UniProtKB-KW"/>
</dbReference>
<dbReference type="SMART" id="SM00220">
    <property type="entry name" value="S_TKc"/>
    <property type="match status" value="1"/>
</dbReference>
<sequence>MAKRKTKISSLGFTKLHNYLVGDKVGGGEFSEINTALHSETFHPVVIKSLMKRKILSLSYGNELIFSETAIAPLLIHPNITPMIELIETESQIIQVLEYMDNGNLYSFMTSHNIPLKEKVRIADEILAGVEYLHMRNICHRDIKLDNVLINGNITAKLCDFGFATFANDYLTGSYGSYGYAAPEVFVDAPYDGKKADMFSVGVLLYALFGERMPFEDTQNPDFSALDFTILPDGIDEIVRDLLVFDPQSRISASAARQHSIFQDLPRRTENHEPEIIFPVKRPHNLVLRRIAETMNSTMEDTLEKLKESHEMNIQHYLYILFKELLELEGYEVDNHQNCGTYPSLPCAPLSKFQTIEDMKCSESYIIKEDPSTVLLAIDNYMLKKNYSISKSVSGKRTAVFMKKDEQIVLNYDSSPCCESSCTDITLTSKNGIEESDFIALCGFLKEHYCTD</sequence>
<dbReference type="PROSITE" id="PS00108">
    <property type="entry name" value="PROTEIN_KINASE_ST"/>
    <property type="match status" value="1"/>
</dbReference>
<dbReference type="VEuPathDB" id="TrichDB:TRFO_02555"/>
<comment type="caution">
    <text evidence="9">The sequence shown here is derived from an EMBL/GenBank/DDBJ whole genome shotgun (WGS) entry which is preliminary data.</text>
</comment>
<dbReference type="InterPro" id="IPR011009">
    <property type="entry name" value="Kinase-like_dom_sf"/>
</dbReference>